<evidence type="ECO:0000256" key="6">
    <source>
        <dbReference type="ARBA" id="ARBA00022946"/>
    </source>
</evidence>
<comment type="similarity">
    <text evidence="3">Belongs to the cytochrome c oxidase IV family.</text>
</comment>
<dbReference type="PANTHER" id="PTHR10707:SF10">
    <property type="entry name" value="CYTOCHROME C OXIDASE SUBUNIT 4"/>
    <property type="match status" value="1"/>
</dbReference>
<dbReference type="CDD" id="cd00922">
    <property type="entry name" value="Cyt_c_Oxidase_IV"/>
    <property type="match status" value="1"/>
</dbReference>
<dbReference type="InterPro" id="IPR036639">
    <property type="entry name" value="Cyt_c_oxidase_su4_sf"/>
</dbReference>
<dbReference type="GO" id="GO:0045277">
    <property type="term" value="C:respiratory chain complex IV"/>
    <property type="evidence" value="ECO:0007669"/>
    <property type="project" value="InterPro"/>
</dbReference>
<reference evidence="11" key="1">
    <citation type="submission" date="2020-01" db="EMBL/GenBank/DDBJ databases">
        <title>Genome Sequencing of Three Apophysomyces-Like Fungal Strains Confirms a Novel Fungal Genus in the Mucoromycota with divergent Burkholderia-like Endosymbiotic Bacteria.</title>
        <authorList>
            <person name="Stajich J.E."/>
            <person name="Macias A.M."/>
            <person name="Carter-House D."/>
            <person name="Lovett B."/>
            <person name="Kasson L.R."/>
            <person name="Berry K."/>
            <person name="Grigoriev I."/>
            <person name="Chang Y."/>
            <person name="Spatafora J."/>
            <person name="Kasson M.T."/>
        </authorList>
    </citation>
    <scope>NUCLEOTIDE SEQUENCE</scope>
    <source>
        <strain evidence="11">NRRL A-21654</strain>
    </source>
</reference>
<keyword evidence="5" id="KW-0999">Mitochondrion inner membrane</keyword>
<keyword evidence="8" id="KW-0560">Oxidoreductase</keyword>
<evidence type="ECO:0000256" key="7">
    <source>
        <dbReference type="ARBA" id="ARBA00022989"/>
    </source>
</evidence>
<proteinExistence type="inferred from homology"/>
<keyword evidence="4" id="KW-0812">Transmembrane</keyword>
<dbReference type="GO" id="GO:0016491">
    <property type="term" value="F:oxidoreductase activity"/>
    <property type="evidence" value="ECO:0007669"/>
    <property type="project" value="UniProtKB-KW"/>
</dbReference>
<evidence type="ECO:0000256" key="8">
    <source>
        <dbReference type="ARBA" id="ARBA00023002"/>
    </source>
</evidence>
<protein>
    <submittedName>
        <fullName evidence="11">Cytochrome c oxidase subunit 5A</fullName>
    </submittedName>
</protein>
<dbReference type="FunFam" id="1.10.442.10:FF:000002">
    <property type="entry name" value="Cytochrome c oxidase subunit V"/>
    <property type="match status" value="1"/>
</dbReference>
<comment type="subcellular location">
    <subcellularLocation>
        <location evidence="1">Mitochondrion inner membrane</location>
        <topology evidence="1">Single-pass membrane protein</topology>
    </subcellularLocation>
</comment>
<keyword evidence="9" id="KW-0496">Mitochondrion</keyword>
<evidence type="ECO:0000256" key="5">
    <source>
        <dbReference type="ARBA" id="ARBA00022792"/>
    </source>
</evidence>
<evidence type="ECO:0000313" key="11">
    <source>
        <dbReference type="EMBL" id="KAF7726545.1"/>
    </source>
</evidence>
<dbReference type="GO" id="GO:0005743">
    <property type="term" value="C:mitochondrial inner membrane"/>
    <property type="evidence" value="ECO:0007669"/>
    <property type="project" value="UniProtKB-SubCell"/>
</dbReference>
<evidence type="ECO:0000313" key="12">
    <source>
        <dbReference type="Proteomes" id="UP000605846"/>
    </source>
</evidence>
<dbReference type="GO" id="GO:0006123">
    <property type="term" value="P:mitochondrial electron transport, cytochrome c to oxygen"/>
    <property type="evidence" value="ECO:0007669"/>
    <property type="project" value="InterPro"/>
</dbReference>
<dbReference type="Gene3D" id="1.10.442.10">
    <property type="entry name" value="Cytochrome c oxidase subunit IV"/>
    <property type="match status" value="1"/>
</dbReference>
<keyword evidence="7" id="KW-1133">Transmembrane helix</keyword>
<sequence>MFRLAAVRTTHALGRRHASTKVSLQNLETRWKTLSTAEQNTIAKHLEELQKGDWKALTAEEKKAAYFLAYGPHGPRTARTTPGHGRRVFLGVCGTMTFSGLLYLTMRMNGEEHPKTLSKEWQEATNEYLKSQNSNPMIGISAEDYKGRGYVSWKPPYESKD</sequence>
<dbReference type="InterPro" id="IPR004203">
    <property type="entry name" value="Cyt_c_oxidase_su4_fam"/>
</dbReference>
<dbReference type="EMBL" id="JABAYA010000077">
    <property type="protein sequence ID" value="KAF7726545.1"/>
    <property type="molecule type" value="Genomic_DNA"/>
</dbReference>
<evidence type="ECO:0000256" key="1">
    <source>
        <dbReference type="ARBA" id="ARBA00004434"/>
    </source>
</evidence>
<evidence type="ECO:0000256" key="9">
    <source>
        <dbReference type="ARBA" id="ARBA00023128"/>
    </source>
</evidence>
<evidence type="ECO:0000256" key="3">
    <source>
        <dbReference type="ARBA" id="ARBA00008135"/>
    </source>
</evidence>
<accession>A0A8H7BSH5</accession>
<evidence type="ECO:0000256" key="10">
    <source>
        <dbReference type="ARBA" id="ARBA00023136"/>
    </source>
</evidence>
<dbReference type="OrthoDB" id="186013at2759"/>
<dbReference type="Proteomes" id="UP000605846">
    <property type="component" value="Unassembled WGS sequence"/>
</dbReference>
<evidence type="ECO:0000256" key="4">
    <source>
        <dbReference type="ARBA" id="ARBA00022692"/>
    </source>
</evidence>
<dbReference type="Pfam" id="PF02936">
    <property type="entry name" value="COX4"/>
    <property type="match status" value="1"/>
</dbReference>
<gene>
    <name evidence="11" type="primary">COX5A_1</name>
    <name evidence="11" type="ORF">EC973_008676</name>
</gene>
<dbReference type="PANTHER" id="PTHR10707">
    <property type="entry name" value="CYTOCHROME C OXIDASE SUBUNIT IV"/>
    <property type="match status" value="1"/>
</dbReference>
<keyword evidence="12" id="KW-1185">Reference proteome</keyword>
<organism evidence="11 12">
    <name type="scientific">Apophysomyces ossiformis</name>
    <dbReference type="NCBI Taxonomy" id="679940"/>
    <lineage>
        <taxon>Eukaryota</taxon>
        <taxon>Fungi</taxon>
        <taxon>Fungi incertae sedis</taxon>
        <taxon>Mucoromycota</taxon>
        <taxon>Mucoromycotina</taxon>
        <taxon>Mucoromycetes</taxon>
        <taxon>Mucorales</taxon>
        <taxon>Mucorineae</taxon>
        <taxon>Mucoraceae</taxon>
        <taxon>Apophysomyces</taxon>
    </lineage>
</organism>
<dbReference type="SUPFAM" id="SSF81406">
    <property type="entry name" value="Mitochondrial cytochrome c oxidase subunit IV"/>
    <property type="match status" value="1"/>
</dbReference>
<comment type="caution">
    <text evidence="11">The sequence shown here is derived from an EMBL/GenBank/DDBJ whole genome shotgun (WGS) entry which is preliminary data.</text>
</comment>
<dbReference type="AlphaFoldDB" id="A0A8H7BSH5"/>
<evidence type="ECO:0000256" key="2">
    <source>
        <dbReference type="ARBA" id="ARBA00004673"/>
    </source>
</evidence>
<comment type="pathway">
    <text evidence="2">Energy metabolism; oxidative phosphorylation.</text>
</comment>
<keyword evidence="10" id="KW-0472">Membrane</keyword>
<name>A0A8H7BSH5_9FUNG</name>
<keyword evidence="6" id="KW-0809">Transit peptide</keyword>